<dbReference type="PRINTS" id="PR00193">
    <property type="entry name" value="MYOSINHEAVY"/>
</dbReference>
<dbReference type="SMART" id="SM00242">
    <property type="entry name" value="MYSc"/>
    <property type="match status" value="1"/>
</dbReference>
<feature type="coiled-coil region" evidence="10">
    <location>
        <begin position="884"/>
        <end position="1077"/>
    </location>
</feature>
<dbReference type="PROSITE" id="PS51456">
    <property type="entry name" value="MYOSIN_MOTOR"/>
    <property type="match status" value="1"/>
</dbReference>
<evidence type="ECO:0000313" key="16">
    <source>
        <dbReference type="Proteomes" id="UP000232323"/>
    </source>
</evidence>
<evidence type="ECO:0000256" key="1">
    <source>
        <dbReference type="ARBA" id="ARBA00008049"/>
    </source>
</evidence>
<evidence type="ECO:0000259" key="12">
    <source>
        <dbReference type="PROSITE" id="PS51126"/>
    </source>
</evidence>
<evidence type="ECO:0000256" key="7">
    <source>
        <dbReference type="ARBA" id="ARBA00023175"/>
    </source>
</evidence>
<dbReference type="InterPro" id="IPR000048">
    <property type="entry name" value="IQ_motif_EF-hand-BS"/>
</dbReference>
<dbReference type="InterPro" id="IPR027417">
    <property type="entry name" value="P-loop_NTPase"/>
</dbReference>
<dbReference type="Gene3D" id="1.20.58.530">
    <property type="match status" value="1"/>
</dbReference>
<dbReference type="GO" id="GO:0051015">
    <property type="term" value="F:actin filament binding"/>
    <property type="evidence" value="ECO:0007669"/>
    <property type="project" value="TreeGrafter"/>
</dbReference>
<dbReference type="GO" id="GO:0007015">
    <property type="term" value="P:actin filament organization"/>
    <property type="evidence" value="ECO:0007669"/>
    <property type="project" value="TreeGrafter"/>
</dbReference>
<evidence type="ECO:0000259" key="14">
    <source>
        <dbReference type="PROSITE" id="PS51844"/>
    </source>
</evidence>
<evidence type="ECO:0000256" key="2">
    <source>
        <dbReference type="ARBA" id="ARBA00022737"/>
    </source>
</evidence>
<dbReference type="OrthoDB" id="6108017at2759"/>
<feature type="domain" description="Myosin motor" evidence="13">
    <location>
        <begin position="62"/>
        <end position="749"/>
    </location>
</feature>
<dbReference type="InterPro" id="IPR001609">
    <property type="entry name" value="Myosin_head_motor_dom-like"/>
</dbReference>
<dbReference type="InterPro" id="IPR002710">
    <property type="entry name" value="Dilute_dom"/>
</dbReference>
<evidence type="ECO:0000256" key="11">
    <source>
        <dbReference type="SAM" id="MobiDB-lite"/>
    </source>
</evidence>
<dbReference type="InterPro" id="IPR036961">
    <property type="entry name" value="Kinesin_motor_dom_sf"/>
</dbReference>
<evidence type="ECO:0000256" key="10">
    <source>
        <dbReference type="SAM" id="Coils"/>
    </source>
</evidence>
<feature type="region of interest" description="Actin-binding" evidence="9">
    <location>
        <begin position="630"/>
        <end position="652"/>
    </location>
</feature>
<evidence type="ECO:0008006" key="17">
    <source>
        <dbReference type="Google" id="ProtNLM"/>
    </source>
</evidence>
<keyword evidence="3 9" id="KW-0547">Nucleotide-binding</keyword>
<evidence type="ECO:0000313" key="15">
    <source>
        <dbReference type="EMBL" id="GAX79457.1"/>
    </source>
</evidence>
<dbReference type="Proteomes" id="UP000232323">
    <property type="component" value="Unassembled WGS sequence"/>
</dbReference>
<dbReference type="Gene3D" id="1.10.10.820">
    <property type="match status" value="1"/>
</dbReference>
<dbReference type="GO" id="GO:0016459">
    <property type="term" value="C:myosin complex"/>
    <property type="evidence" value="ECO:0007669"/>
    <property type="project" value="UniProtKB-KW"/>
</dbReference>
<dbReference type="EMBL" id="BEGY01000042">
    <property type="protein sequence ID" value="GAX79457.1"/>
    <property type="molecule type" value="Genomic_DNA"/>
</dbReference>
<accession>A0A250X8S0</accession>
<dbReference type="Gene3D" id="1.20.120.720">
    <property type="entry name" value="Myosin VI head, motor domain, U50 subdomain"/>
    <property type="match status" value="1"/>
</dbReference>
<feature type="domain" description="Myosin N-terminal SH3-like" evidence="14">
    <location>
        <begin position="9"/>
        <end position="58"/>
    </location>
</feature>
<reference evidence="15 16" key="1">
    <citation type="submission" date="2017-08" db="EMBL/GenBank/DDBJ databases">
        <title>Acidophilic green algal genome provides insights into adaptation to an acidic environment.</title>
        <authorList>
            <person name="Hirooka S."/>
            <person name="Hirose Y."/>
            <person name="Kanesaki Y."/>
            <person name="Higuchi S."/>
            <person name="Fujiwara T."/>
            <person name="Onuma R."/>
            <person name="Era A."/>
            <person name="Ohbayashi R."/>
            <person name="Uzuka A."/>
            <person name="Nozaki H."/>
            <person name="Yoshikawa H."/>
            <person name="Miyagishima S.Y."/>
        </authorList>
    </citation>
    <scope>NUCLEOTIDE SEQUENCE [LARGE SCALE GENOMIC DNA]</scope>
    <source>
        <strain evidence="15 16">NIES-2499</strain>
    </source>
</reference>
<feature type="region of interest" description="Disordered" evidence="11">
    <location>
        <begin position="1152"/>
        <end position="1174"/>
    </location>
</feature>
<name>A0A250X8S0_9CHLO</name>
<dbReference type="SMART" id="SM00015">
    <property type="entry name" value="IQ"/>
    <property type="match status" value="6"/>
</dbReference>
<evidence type="ECO:0000256" key="5">
    <source>
        <dbReference type="ARBA" id="ARBA00023054"/>
    </source>
</evidence>
<dbReference type="Pfam" id="PF01843">
    <property type="entry name" value="DIL"/>
    <property type="match status" value="1"/>
</dbReference>
<dbReference type="FunFam" id="1.10.10.820:FF:000001">
    <property type="entry name" value="Myosin heavy chain"/>
    <property type="match status" value="1"/>
</dbReference>
<dbReference type="SMART" id="SM01132">
    <property type="entry name" value="DIL"/>
    <property type="match status" value="1"/>
</dbReference>
<dbReference type="SUPFAM" id="SSF52540">
    <property type="entry name" value="P-loop containing nucleoside triphosphate hydrolases"/>
    <property type="match status" value="2"/>
</dbReference>
<evidence type="ECO:0000256" key="9">
    <source>
        <dbReference type="PROSITE-ProRule" id="PRU00782"/>
    </source>
</evidence>
<dbReference type="InterPro" id="IPR036018">
    <property type="entry name" value="MYSc_Myo11"/>
</dbReference>
<evidence type="ECO:0000256" key="3">
    <source>
        <dbReference type="ARBA" id="ARBA00022741"/>
    </source>
</evidence>
<evidence type="ECO:0000259" key="13">
    <source>
        <dbReference type="PROSITE" id="PS51456"/>
    </source>
</evidence>
<dbReference type="CDD" id="cd01384">
    <property type="entry name" value="MYSc_Myo11"/>
    <property type="match status" value="1"/>
</dbReference>
<proteinExistence type="inferred from homology"/>
<organism evidence="15 16">
    <name type="scientific">Chlamydomonas eustigma</name>
    <dbReference type="NCBI Taxonomy" id="1157962"/>
    <lineage>
        <taxon>Eukaryota</taxon>
        <taxon>Viridiplantae</taxon>
        <taxon>Chlorophyta</taxon>
        <taxon>core chlorophytes</taxon>
        <taxon>Chlorophyceae</taxon>
        <taxon>CS clade</taxon>
        <taxon>Chlamydomonadales</taxon>
        <taxon>Chlamydomonadaceae</taxon>
        <taxon>Chlamydomonas</taxon>
    </lineage>
</organism>
<dbReference type="GO" id="GO:0016020">
    <property type="term" value="C:membrane"/>
    <property type="evidence" value="ECO:0007669"/>
    <property type="project" value="TreeGrafter"/>
</dbReference>
<dbReference type="PROSITE" id="PS51844">
    <property type="entry name" value="SH3_LIKE"/>
    <property type="match status" value="1"/>
</dbReference>
<dbReference type="Gene3D" id="1.20.5.190">
    <property type="match status" value="3"/>
</dbReference>
<dbReference type="STRING" id="1157962.A0A250X8S0"/>
<gene>
    <name evidence="15" type="ORF">CEUSTIGMA_g6898.t1</name>
</gene>
<keyword evidence="2" id="KW-0677">Repeat</keyword>
<dbReference type="GO" id="GO:0005524">
    <property type="term" value="F:ATP binding"/>
    <property type="evidence" value="ECO:0007669"/>
    <property type="project" value="UniProtKB-UniRule"/>
</dbReference>
<dbReference type="CDD" id="cd23767">
    <property type="entry name" value="IQCD"/>
    <property type="match status" value="1"/>
</dbReference>
<dbReference type="InterPro" id="IPR004009">
    <property type="entry name" value="SH3_Myosin"/>
</dbReference>
<dbReference type="Pfam" id="PF00063">
    <property type="entry name" value="Myosin_head"/>
    <property type="match status" value="1"/>
</dbReference>
<keyword evidence="4 9" id="KW-0067">ATP-binding</keyword>
<dbReference type="PROSITE" id="PS51126">
    <property type="entry name" value="DILUTE"/>
    <property type="match status" value="1"/>
</dbReference>
<dbReference type="GO" id="GO:0000146">
    <property type="term" value="F:microfilament motor activity"/>
    <property type="evidence" value="ECO:0007669"/>
    <property type="project" value="TreeGrafter"/>
</dbReference>
<keyword evidence="5 10" id="KW-0175">Coiled coil</keyword>
<dbReference type="GO" id="GO:0030048">
    <property type="term" value="P:actin filament-based movement"/>
    <property type="evidence" value="ECO:0007669"/>
    <property type="project" value="UniProtKB-ARBA"/>
</dbReference>
<dbReference type="Pfam" id="PF02736">
    <property type="entry name" value="Myosin_N"/>
    <property type="match status" value="1"/>
</dbReference>
<dbReference type="PANTHER" id="PTHR13140">
    <property type="entry name" value="MYOSIN"/>
    <property type="match status" value="1"/>
</dbReference>
<protein>
    <recommendedName>
        <fullName evidence="17">Myosin motor domain-containing protein</fullName>
    </recommendedName>
</protein>
<feature type="domain" description="Dilute" evidence="12">
    <location>
        <begin position="1239"/>
        <end position="1548"/>
    </location>
</feature>
<evidence type="ECO:0000256" key="6">
    <source>
        <dbReference type="ARBA" id="ARBA00023123"/>
    </source>
</evidence>
<keyword evidence="7 9" id="KW-0505">Motor protein</keyword>
<dbReference type="Gene3D" id="6.20.240.20">
    <property type="match status" value="1"/>
</dbReference>
<keyword evidence="8 9" id="KW-0009">Actin-binding</keyword>
<evidence type="ECO:0000256" key="4">
    <source>
        <dbReference type="ARBA" id="ARBA00022840"/>
    </source>
</evidence>
<dbReference type="PANTHER" id="PTHR13140:SF781">
    <property type="entry name" value="MYOSIN-15"/>
    <property type="match status" value="1"/>
</dbReference>
<dbReference type="Pfam" id="PF00612">
    <property type="entry name" value="IQ"/>
    <property type="match status" value="5"/>
</dbReference>
<evidence type="ECO:0000256" key="8">
    <source>
        <dbReference type="ARBA" id="ARBA00023203"/>
    </source>
</evidence>
<dbReference type="Gene3D" id="3.40.850.10">
    <property type="entry name" value="Kinesin motor domain"/>
    <property type="match status" value="1"/>
</dbReference>
<sequence length="1609" mass="179599">MAPDSDVHTLGTRVWVKDEVESWKKGDVLKLDGENLVITIDGGKQIICKAEDAPIQNPDTRGGVEDMTRLPYLHEPGVLWNLRSRYLFDDIYTYTGTILIAVNPFANLQHLYGPHMMDQYRGADLGELSPHVYAIADSAYRQMRKEKKGQSILVSGESGAGKTETSKLLMKYLAYMGGYSESGDQKKGSGRSVEEQVLESNPLLEAFGNAKTVRNDNSSRFGKYVEINFSSKGVISGAAIRTYLLERSRVVSVNNPERNYHIFYQVCDGASSEEKSRWQLSAAKEYHYLNQSTCFTLPGVDNAKEFRATVYAMSAVGIPGQDQEAVFRVVSAILSLGNIAFGPGQDEESSVVLPGPPSEYARITAELLGVDKGGLVKALTTRTRQTPDGPIVSPLDAKAALENRDSLAKILYSKMFDWLVARINNAIGEDKKCAASIGVLDIYGFESFAVNDFEQLCINLANEKLQQHFNQHVFKMEQAEYEREKIDWSYIKFVDNQDVLDLLEGKMGILDLLDEQCRFPTSTPSDLANKLFTSGICKDSKRFSKPKRSVTAFSIDHYAGDVTYETTNFLDKNKDFVVAEHQNLLTSSSLPFVKALFYDPENDAGVDAKSGKGLKAFKFNSVGSQFKKQLAELMAQLHTMEPHYIRCIKPNTLNQPGNFENKNVLHQLRCGGVLEAVRISCAGFPSKRPFADFVDHFWTLAPTLIHSDLDDREISRKILDKAGFTGYQVGETKVFLRAGQMALLDKQRTDNLNAAATIMQKYARGFLARRCFAAARRSVLLLQAAVRGFFVRMEFKRARELRGALTIQRYWRGYKARSDYKKAYRLVLQIQSMWRGRTARHRFEHMRRLHAVVVIQTAFRVWKARRRFQRQREAAILMQCMFRSKDAKRELRRLRAEAREGTKLLEDKKALEAKVVELLGTLETVQNQRNELRQQLKDEKVSNQDLDRRLKELEASNALLLAEAAKASVEELVAERTSREQFEKESADLTVQLRDLTERAGKEKAESDRKLDSAKDYIARMQNERSDIDKRFHAMKDDLLTRLQNACSQRDEARAQVLELQAEMEKVKEQLTVKERQLMVASASAAAAALTPAAAAAASHAAPVANGSPAAGLDPSLLTPLVQKGAGYARALSEGIMLGFGGAAATPPAGIRTGEDIGRSPALGAPGGPETEAERKMRELQAKQAQMLQDKRKAEEERLLAALSGNLGFHRGRPLAAIIIFRCCLQWRAFQADRTSLFDRIIGVIGSQIEKQQDDNAFLSYWLTNTVTLLHLLQKNIKPASGSQSGKRPVGAATAARGVFGTLFGTRSPNAPAHNEASIHGGAAGGFKPVEAKYPALLFKQQLDAFVQKIFPMMRDNVKKQITPMLANCIMTPKGTTRARSGSADQQSAQIAISKSWGEILGVMESLLGILREANVPKPLVQALFKQLFSFVNVNLFNQLLLRRECCSFSNGEHVRTGLAQVEQWIQATGAEYVGESWEELRFIRQAVQFLVIGNKQKRTLDEITSDLCPVLSVQQLYRISTMYWDDRYNTETVSSEVLSRMKQQMTDVNSTGSHSFLLDDDATLPFAASDVLSTLDDKDLNMGVPIPEALREGDYAFLEKELKISQAA</sequence>
<feature type="binding site" evidence="9">
    <location>
        <begin position="156"/>
        <end position="163"/>
    </location>
    <ligand>
        <name>ATP</name>
        <dbReference type="ChEBI" id="CHEBI:30616"/>
    </ligand>
</feature>
<keyword evidence="16" id="KW-1185">Reference proteome</keyword>
<dbReference type="PROSITE" id="PS50096">
    <property type="entry name" value="IQ"/>
    <property type="match status" value="6"/>
</dbReference>
<comment type="similarity">
    <text evidence="1">Belongs to the TRAFAC class myosin-kinesin ATPase superfamily. Myosin family. Plant myosin class XI subfamily.</text>
</comment>
<dbReference type="GO" id="GO:0005737">
    <property type="term" value="C:cytoplasm"/>
    <property type="evidence" value="ECO:0007669"/>
    <property type="project" value="TreeGrafter"/>
</dbReference>
<keyword evidence="6 9" id="KW-0518">Myosin</keyword>
<comment type="caution">
    <text evidence="15">The sequence shown here is derived from an EMBL/GenBank/DDBJ whole genome shotgun (WGS) entry which is preliminary data.</text>
</comment>